<dbReference type="PANTHER" id="PTHR19353:SF19">
    <property type="entry name" value="DELTA(5) FATTY ACID DESATURASE C-RELATED"/>
    <property type="match status" value="1"/>
</dbReference>
<dbReference type="PANTHER" id="PTHR19353">
    <property type="entry name" value="FATTY ACID DESATURASE 2"/>
    <property type="match status" value="1"/>
</dbReference>
<reference evidence="6 7" key="1">
    <citation type="submission" date="2023-12" db="EMBL/GenBank/DDBJ databases">
        <title>Baltic Sea Cyanobacteria.</title>
        <authorList>
            <person name="Delbaje E."/>
            <person name="Fewer D.P."/>
            <person name="Shishido T.K."/>
        </authorList>
    </citation>
    <scope>NUCLEOTIDE SEQUENCE [LARGE SCALE GENOMIC DNA]</scope>
    <source>
        <strain evidence="6 7">UHCC-0300</strain>
    </source>
</reference>
<proteinExistence type="inferred from homology"/>
<dbReference type="InterPro" id="IPR012171">
    <property type="entry name" value="Fatty_acid_desaturase"/>
</dbReference>
<comment type="caution">
    <text evidence="6">The sequence shown here is derived from an EMBL/GenBank/DDBJ whole genome shotgun (WGS) entry which is preliminary data.</text>
</comment>
<keyword evidence="7" id="KW-1185">Reference proteome</keyword>
<dbReference type="Proteomes" id="UP001302120">
    <property type="component" value="Unassembled WGS sequence"/>
</dbReference>
<accession>A0ABU5UDH0</accession>
<feature type="transmembrane region" description="Helical" evidence="4">
    <location>
        <begin position="236"/>
        <end position="255"/>
    </location>
</feature>
<feature type="transmembrane region" description="Helical" evidence="4">
    <location>
        <begin position="98"/>
        <end position="117"/>
    </location>
</feature>
<dbReference type="InterPro" id="IPR005804">
    <property type="entry name" value="FA_desaturase_dom"/>
</dbReference>
<keyword evidence="3" id="KW-0408">Iron</keyword>
<feature type="transmembrane region" description="Helical" evidence="4">
    <location>
        <begin position="35"/>
        <end position="53"/>
    </location>
</feature>
<evidence type="ECO:0000259" key="5">
    <source>
        <dbReference type="Pfam" id="PF00487"/>
    </source>
</evidence>
<keyword evidence="4" id="KW-1133">Transmembrane helix</keyword>
<evidence type="ECO:0000256" key="1">
    <source>
        <dbReference type="ARBA" id="ARBA00001954"/>
    </source>
</evidence>
<evidence type="ECO:0000256" key="2">
    <source>
        <dbReference type="ARBA" id="ARBA00008749"/>
    </source>
</evidence>
<sequence length="365" mass="41786">MNLNTEQRLINQGTYAKLLRSQLPPEAFAPDPSKLIILGINLAILILGWMIAAQLDNWPVYLLWLYLPLTIIMANSVMSVGCSSHDLMHGGVIRNSKLAYFFSFPGLTMLWMPPTLWKSVHNRVHHHHTNGLGDPDRNYLETQPKNWGKWFNNLVVPSLEVNPLCLILGMTVAWGGHNIRTLTSVLFFNNKSVDYVPSAFTVSAKDRWAIAGELVLISIIHLAIIAYLQFDPLKLILGYFLPIGIGHAGLMFYIYTNHLMCPMTDINDPVVNSTSLRVYKFIDLLHFNFSHHTEHHIFPGMNSDYYVMVRELLKTNYAEKYHLLDAKEAWRLLLSTPRHYKDENTFTDWAGKITMPCPLNQKVEI</sequence>
<evidence type="ECO:0000313" key="6">
    <source>
        <dbReference type="EMBL" id="MEA5581214.1"/>
    </source>
</evidence>
<evidence type="ECO:0000256" key="4">
    <source>
        <dbReference type="SAM" id="Phobius"/>
    </source>
</evidence>
<keyword evidence="4" id="KW-0812">Transmembrane</keyword>
<evidence type="ECO:0000313" key="7">
    <source>
        <dbReference type="Proteomes" id="UP001302120"/>
    </source>
</evidence>
<organism evidence="6 7">
    <name type="scientific">Nodularia harveyana UHCC-0300</name>
    <dbReference type="NCBI Taxonomy" id="2974287"/>
    <lineage>
        <taxon>Bacteria</taxon>
        <taxon>Bacillati</taxon>
        <taxon>Cyanobacteriota</taxon>
        <taxon>Cyanophyceae</taxon>
        <taxon>Nostocales</taxon>
        <taxon>Nodulariaceae</taxon>
        <taxon>Nodularia</taxon>
    </lineage>
</organism>
<comment type="cofactor">
    <cofactor evidence="1">
        <name>Fe(2+)</name>
        <dbReference type="ChEBI" id="CHEBI:29033"/>
    </cofactor>
</comment>
<dbReference type="Pfam" id="PF00487">
    <property type="entry name" value="FA_desaturase"/>
    <property type="match status" value="1"/>
</dbReference>
<gene>
    <name evidence="6" type="ORF">VB620_07660</name>
</gene>
<comment type="similarity">
    <text evidence="2">Belongs to the fatty acid desaturase type 2 family.</text>
</comment>
<name>A0ABU5UDH0_9CYAN</name>
<dbReference type="EC" id="1.14.19.-" evidence="6"/>
<dbReference type="RefSeq" id="WP_323195547.1">
    <property type="nucleotide sequence ID" value="NZ_JAYGHG010000008.1"/>
</dbReference>
<feature type="transmembrane region" description="Helical" evidence="4">
    <location>
        <begin position="208"/>
        <end position="230"/>
    </location>
</feature>
<evidence type="ECO:0000256" key="3">
    <source>
        <dbReference type="ARBA" id="ARBA00023004"/>
    </source>
</evidence>
<protein>
    <submittedName>
        <fullName evidence="6">Fatty acid desaturase</fullName>
        <ecNumber evidence="6">1.14.19.-</ecNumber>
    </submittedName>
</protein>
<keyword evidence="4" id="KW-0472">Membrane</keyword>
<keyword evidence="6" id="KW-0560">Oxidoreductase</keyword>
<dbReference type="GO" id="GO:0016491">
    <property type="term" value="F:oxidoreductase activity"/>
    <property type="evidence" value="ECO:0007669"/>
    <property type="project" value="UniProtKB-KW"/>
</dbReference>
<feature type="transmembrane region" description="Helical" evidence="4">
    <location>
        <begin position="60"/>
        <end position="78"/>
    </location>
</feature>
<dbReference type="EMBL" id="JAYGHG010000008">
    <property type="protein sequence ID" value="MEA5581214.1"/>
    <property type="molecule type" value="Genomic_DNA"/>
</dbReference>
<feature type="domain" description="Fatty acid desaturase" evidence="5">
    <location>
        <begin position="63"/>
        <end position="322"/>
    </location>
</feature>